<proteinExistence type="predicted"/>
<dbReference type="SUPFAM" id="SSF117281">
    <property type="entry name" value="Kelch motif"/>
    <property type="match status" value="2"/>
</dbReference>
<evidence type="ECO:0008006" key="5">
    <source>
        <dbReference type="Google" id="ProtNLM"/>
    </source>
</evidence>
<keyword evidence="2" id="KW-0677">Repeat</keyword>
<dbReference type="PANTHER" id="PTHR24412">
    <property type="entry name" value="KELCH PROTEIN"/>
    <property type="match status" value="1"/>
</dbReference>
<keyword evidence="1" id="KW-0880">Kelch repeat</keyword>
<organism evidence="3 4">
    <name type="scientific">Nocardioides pocheonensis</name>
    <dbReference type="NCBI Taxonomy" id="661485"/>
    <lineage>
        <taxon>Bacteria</taxon>
        <taxon>Bacillati</taxon>
        <taxon>Actinomycetota</taxon>
        <taxon>Actinomycetes</taxon>
        <taxon>Propionibacteriales</taxon>
        <taxon>Nocardioidaceae</taxon>
        <taxon>Nocardioides</taxon>
    </lineage>
</organism>
<dbReference type="EMBL" id="RJSF01000040">
    <property type="protein sequence ID" value="RNM13836.1"/>
    <property type="molecule type" value="Genomic_DNA"/>
</dbReference>
<accession>A0A3N0GNP2</accession>
<dbReference type="InterPro" id="IPR006652">
    <property type="entry name" value="Kelch_1"/>
</dbReference>
<sequence length="280" mass="28642">MRAVLAPWRLPAPVSRSVALDLGGRALLAGGLMPGDHSTDQVLALDLTGGGARPAGHLAQPAHDSAGGVLSGTPYLFGGGGATELATVQRGGAAAWQSVGKLPGGTRSDLSVVDLGDALLVVGGYDGSSTPTSILRTTDGTHFTVIGHLPSGVRYAGAARIGGTVWVLGGEVGGRELTEVYRIDVASGQVRSAGRLPGPLGHEAVVPVGRRLLVLGGRTAVHRTTGAIWWFDTVTGRWTRAGHLPQPVADAPVVVRGSQAWLLGGEAPDFTDRVVEVSWS</sequence>
<keyword evidence="4" id="KW-1185">Reference proteome</keyword>
<dbReference type="Proteomes" id="UP000279994">
    <property type="component" value="Unassembled WGS sequence"/>
</dbReference>
<dbReference type="PANTHER" id="PTHR24412:SF489">
    <property type="entry name" value="RING FINGER DOMAIN AND KELCH REPEAT-CONTAINING PROTEIN DDB_G0271372"/>
    <property type="match status" value="1"/>
</dbReference>
<dbReference type="InterPro" id="IPR015915">
    <property type="entry name" value="Kelch-typ_b-propeller"/>
</dbReference>
<dbReference type="Gene3D" id="2.120.10.80">
    <property type="entry name" value="Kelch-type beta propeller"/>
    <property type="match status" value="1"/>
</dbReference>
<dbReference type="Pfam" id="PF01344">
    <property type="entry name" value="Kelch_1"/>
    <property type="match status" value="1"/>
</dbReference>
<dbReference type="AlphaFoldDB" id="A0A3N0GNP2"/>
<comment type="caution">
    <text evidence="3">The sequence shown here is derived from an EMBL/GenBank/DDBJ whole genome shotgun (WGS) entry which is preliminary data.</text>
</comment>
<evidence type="ECO:0000313" key="4">
    <source>
        <dbReference type="Proteomes" id="UP000279994"/>
    </source>
</evidence>
<gene>
    <name evidence="3" type="ORF">EFL26_12790</name>
</gene>
<evidence type="ECO:0000256" key="2">
    <source>
        <dbReference type="ARBA" id="ARBA00022737"/>
    </source>
</evidence>
<reference evidence="3 4" key="1">
    <citation type="submission" date="2018-11" db="EMBL/GenBank/DDBJ databases">
        <authorList>
            <person name="Li F."/>
        </authorList>
    </citation>
    <scope>NUCLEOTIDE SEQUENCE [LARGE SCALE GENOMIC DNA]</scope>
    <source>
        <strain evidence="3 4">Gsoil 818</strain>
    </source>
</reference>
<protein>
    <recommendedName>
        <fullName evidence="5">Galactose oxidase</fullName>
    </recommendedName>
</protein>
<name>A0A3N0GNP2_9ACTN</name>
<evidence type="ECO:0000256" key="1">
    <source>
        <dbReference type="ARBA" id="ARBA00022441"/>
    </source>
</evidence>
<evidence type="ECO:0000313" key="3">
    <source>
        <dbReference type="EMBL" id="RNM13836.1"/>
    </source>
</evidence>